<feature type="region of interest" description="Disordered" evidence="1">
    <location>
        <begin position="49"/>
        <end position="74"/>
    </location>
</feature>
<comment type="caution">
    <text evidence="2">The sequence shown here is derived from an EMBL/GenBank/DDBJ whole genome shotgun (WGS) entry which is preliminary data.</text>
</comment>
<evidence type="ECO:0000313" key="3">
    <source>
        <dbReference type="Proteomes" id="UP001359485"/>
    </source>
</evidence>
<gene>
    <name evidence="2" type="ORF">RUM44_008090</name>
</gene>
<proteinExistence type="predicted"/>
<sequence>MVRAETGNIRNKFGRDEIVWQTTETGETGAAKYEGERVTGEEKKENILTFGEPGKSGASTSKAQQQTKRAGEERSFFRAEGMAVEMRDFCVAKPTNRKLPVTVLNLSEPSCLVQMPGCWDFGGMSDVNLKTEPELLIYRDE</sequence>
<dbReference type="EMBL" id="JAWJWF010000002">
    <property type="protein sequence ID" value="KAK6637668.1"/>
    <property type="molecule type" value="Genomic_DNA"/>
</dbReference>
<keyword evidence="3" id="KW-1185">Reference proteome</keyword>
<evidence type="ECO:0000313" key="2">
    <source>
        <dbReference type="EMBL" id="KAK6637668.1"/>
    </source>
</evidence>
<name>A0ABR1B7N4_POLSC</name>
<evidence type="ECO:0000256" key="1">
    <source>
        <dbReference type="SAM" id="MobiDB-lite"/>
    </source>
</evidence>
<accession>A0ABR1B7N4</accession>
<organism evidence="2 3">
    <name type="scientific">Polyplax serrata</name>
    <name type="common">Common mouse louse</name>
    <dbReference type="NCBI Taxonomy" id="468196"/>
    <lineage>
        <taxon>Eukaryota</taxon>
        <taxon>Metazoa</taxon>
        <taxon>Ecdysozoa</taxon>
        <taxon>Arthropoda</taxon>
        <taxon>Hexapoda</taxon>
        <taxon>Insecta</taxon>
        <taxon>Pterygota</taxon>
        <taxon>Neoptera</taxon>
        <taxon>Paraneoptera</taxon>
        <taxon>Psocodea</taxon>
        <taxon>Troctomorpha</taxon>
        <taxon>Phthiraptera</taxon>
        <taxon>Anoplura</taxon>
        <taxon>Polyplacidae</taxon>
        <taxon>Polyplax</taxon>
    </lineage>
</organism>
<protein>
    <submittedName>
        <fullName evidence="2">Uncharacterized protein</fullName>
    </submittedName>
</protein>
<dbReference type="Proteomes" id="UP001359485">
    <property type="component" value="Unassembled WGS sequence"/>
</dbReference>
<reference evidence="2 3" key="1">
    <citation type="submission" date="2023-09" db="EMBL/GenBank/DDBJ databases">
        <title>Genomes of two closely related lineages of the louse Polyplax serrata with different host specificities.</title>
        <authorList>
            <person name="Martinu J."/>
            <person name="Tarabai H."/>
            <person name="Stefka J."/>
            <person name="Hypsa V."/>
        </authorList>
    </citation>
    <scope>NUCLEOTIDE SEQUENCE [LARGE SCALE GENOMIC DNA]</scope>
    <source>
        <strain evidence="2">98ZLc_SE</strain>
    </source>
</reference>
<feature type="compositionally biased region" description="Polar residues" evidence="1">
    <location>
        <begin position="57"/>
        <end position="68"/>
    </location>
</feature>